<feature type="signal peptide" evidence="1">
    <location>
        <begin position="1"/>
        <end position="20"/>
    </location>
</feature>
<evidence type="ECO:0000259" key="2">
    <source>
        <dbReference type="Pfam" id="PF13088"/>
    </source>
</evidence>
<evidence type="ECO:0000313" key="4">
    <source>
        <dbReference type="Proteomes" id="UP000825051"/>
    </source>
</evidence>
<dbReference type="PANTHER" id="PTHR43752">
    <property type="entry name" value="BNR/ASP-BOX REPEAT FAMILY PROTEIN"/>
    <property type="match status" value="1"/>
</dbReference>
<gene>
    <name evidence="3" type="ORF">K0B96_04610</name>
</gene>
<dbReference type="Gene3D" id="2.120.10.10">
    <property type="match status" value="2"/>
</dbReference>
<protein>
    <submittedName>
        <fullName evidence="3">Glycoside hydrolase</fullName>
    </submittedName>
</protein>
<evidence type="ECO:0000256" key="1">
    <source>
        <dbReference type="SAM" id="SignalP"/>
    </source>
</evidence>
<dbReference type="InterPro" id="IPR011040">
    <property type="entry name" value="Sialidase"/>
</dbReference>
<dbReference type="AlphaFoldDB" id="A0A8F9TVA0"/>
<organism evidence="3 4">
    <name type="scientific">Horticoccus luteus</name>
    <dbReference type="NCBI Taxonomy" id="2862869"/>
    <lineage>
        <taxon>Bacteria</taxon>
        <taxon>Pseudomonadati</taxon>
        <taxon>Verrucomicrobiota</taxon>
        <taxon>Opitutia</taxon>
        <taxon>Opitutales</taxon>
        <taxon>Opitutaceae</taxon>
        <taxon>Horticoccus</taxon>
    </lineage>
</organism>
<dbReference type="Proteomes" id="UP000825051">
    <property type="component" value="Chromosome"/>
</dbReference>
<feature type="domain" description="Sialidase" evidence="2">
    <location>
        <begin position="146"/>
        <end position="304"/>
    </location>
</feature>
<name>A0A8F9TVA0_9BACT</name>
<dbReference type="InterPro" id="IPR036278">
    <property type="entry name" value="Sialidase_sf"/>
</dbReference>
<dbReference type="RefSeq" id="WP_220164344.1">
    <property type="nucleotide sequence ID" value="NZ_CP080507.1"/>
</dbReference>
<feature type="chain" id="PRO_5034653678" evidence="1">
    <location>
        <begin position="21"/>
        <end position="395"/>
    </location>
</feature>
<dbReference type="GO" id="GO:0016787">
    <property type="term" value="F:hydrolase activity"/>
    <property type="evidence" value="ECO:0007669"/>
    <property type="project" value="UniProtKB-KW"/>
</dbReference>
<keyword evidence="1" id="KW-0732">Signal</keyword>
<proteinExistence type="predicted"/>
<accession>A0A8F9TVA0</accession>
<dbReference type="SUPFAM" id="SSF50939">
    <property type="entry name" value="Sialidases"/>
    <property type="match status" value="1"/>
</dbReference>
<dbReference type="PANTHER" id="PTHR43752:SF2">
    <property type="entry name" value="BNR_ASP-BOX REPEAT FAMILY PROTEIN"/>
    <property type="match status" value="1"/>
</dbReference>
<sequence>MLRPLALMAVMTFSGLTSFAGGPPPKLPGEYLGLPDSVKLYPFVDLAADSQFQVVVDREAGQYLGHVSSVLLEDGRTILCVYPKGHGKGLIVLKRSTDGGLTWSDRLPVPDNWSTSLETPTIHRVVDARGKKRLILWSGLYPARLSVSEDDGATWSPLKPVGDWGGIVVMGGVAAVRGQPGHYLAWFNDDGRFLRADGKKTSPLTYAIYQVESADGGLTWGEPRALINRSDLLLCEPGFVRSPDGRQIALLLREDSHNHLSQIIFSNDEGRTWSDPQPLPVTMVGDRHMLTYAPDGRLVVVFRDTNRASPTNGDWLGWVGTYDDLVQDRPGAYRVRLMQNNWGWDCGYSGLETLADGTIVAITYGHWTKDEPPYIVAVRFKLAQLDAILAAQKRP</sequence>
<dbReference type="CDD" id="cd15482">
    <property type="entry name" value="Sialidase_non-viral"/>
    <property type="match status" value="1"/>
</dbReference>
<evidence type="ECO:0000313" key="3">
    <source>
        <dbReference type="EMBL" id="QYM79904.1"/>
    </source>
</evidence>
<keyword evidence="4" id="KW-1185">Reference proteome</keyword>
<dbReference type="Pfam" id="PF13088">
    <property type="entry name" value="BNR_2"/>
    <property type="match status" value="1"/>
</dbReference>
<reference evidence="3" key="1">
    <citation type="submission" date="2021-08" db="EMBL/GenBank/DDBJ databases">
        <title>Genome of a novel bacterium of the phylum Verrucomicrobia, Oleiharenicola sp. KSB-15.</title>
        <authorList>
            <person name="Chung J.-H."/>
            <person name="Ahn J.-H."/>
            <person name="Yoon Y."/>
            <person name="Kim D.-Y."/>
            <person name="An S.-H."/>
            <person name="Park I."/>
            <person name="Yeon J."/>
        </authorList>
    </citation>
    <scope>NUCLEOTIDE SEQUENCE</scope>
    <source>
        <strain evidence="3">KSB-15</strain>
    </source>
</reference>
<dbReference type="KEGG" id="ole:K0B96_04610"/>
<keyword evidence="3" id="KW-0378">Hydrolase</keyword>
<dbReference type="EMBL" id="CP080507">
    <property type="protein sequence ID" value="QYM79904.1"/>
    <property type="molecule type" value="Genomic_DNA"/>
</dbReference>